<sequence>SLTMEEIHIRLGHIAPEAIQRMLKDGTITGIKLDEAHSTMGTCGSCEYAKATRKPIRKERNPPCHEHLGDDTASISQFFMTKHVHTDLWGPSPVQ</sequence>
<gene>
    <name evidence="1" type="ORF">M404DRAFT_96503</name>
</gene>
<dbReference type="InParanoid" id="A0A0C3NGP6"/>
<feature type="non-terminal residue" evidence="1">
    <location>
        <position position="1"/>
    </location>
</feature>
<reference evidence="2" key="2">
    <citation type="submission" date="2015-01" db="EMBL/GenBank/DDBJ databases">
        <title>Evolutionary Origins and Diversification of the Mycorrhizal Mutualists.</title>
        <authorList>
            <consortium name="DOE Joint Genome Institute"/>
            <consortium name="Mycorrhizal Genomics Consortium"/>
            <person name="Kohler A."/>
            <person name="Kuo A."/>
            <person name="Nagy L.G."/>
            <person name="Floudas D."/>
            <person name="Copeland A."/>
            <person name="Barry K.W."/>
            <person name="Cichocki N."/>
            <person name="Veneault-Fourrey C."/>
            <person name="LaButti K."/>
            <person name="Lindquist E.A."/>
            <person name="Lipzen A."/>
            <person name="Lundell T."/>
            <person name="Morin E."/>
            <person name="Murat C."/>
            <person name="Riley R."/>
            <person name="Ohm R."/>
            <person name="Sun H."/>
            <person name="Tunlid A."/>
            <person name="Henrissat B."/>
            <person name="Grigoriev I.V."/>
            <person name="Hibbett D.S."/>
            <person name="Martin F."/>
        </authorList>
    </citation>
    <scope>NUCLEOTIDE SEQUENCE [LARGE SCALE GENOMIC DNA]</scope>
    <source>
        <strain evidence="2">Marx 270</strain>
    </source>
</reference>
<evidence type="ECO:0008006" key="3">
    <source>
        <dbReference type="Google" id="ProtNLM"/>
    </source>
</evidence>
<organism evidence="1 2">
    <name type="scientific">Pisolithus tinctorius Marx 270</name>
    <dbReference type="NCBI Taxonomy" id="870435"/>
    <lineage>
        <taxon>Eukaryota</taxon>
        <taxon>Fungi</taxon>
        <taxon>Dikarya</taxon>
        <taxon>Basidiomycota</taxon>
        <taxon>Agaricomycotina</taxon>
        <taxon>Agaricomycetes</taxon>
        <taxon>Agaricomycetidae</taxon>
        <taxon>Boletales</taxon>
        <taxon>Sclerodermatineae</taxon>
        <taxon>Pisolithaceae</taxon>
        <taxon>Pisolithus</taxon>
    </lineage>
</organism>
<dbReference type="AlphaFoldDB" id="A0A0C3NGP6"/>
<reference evidence="1 2" key="1">
    <citation type="submission" date="2014-04" db="EMBL/GenBank/DDBJ databases">
        <authorList>
            <consortium name="DOE Joint Genome Institute"/>
            <person name="Kuo A."/>
            <person name="Kohler A."/>
            <person name="Costa M.D."/>
            <person name="Nagy L.G."/>
            <person name="Floudas D."/>
            <person name="Copeland A."/>
            <person name="Barry K.W."/>
            <person name="Cichocki N."/>
            <person name="Veneault-Fourrey C."/>
            <person name="LaButti K."/>
            <person name="Lindquist E.A."/>
            <person name="Lipzen A."/>
            <person name="Lundell T."/>
            <person name="Morin E."/>
            <person name="Murat C."/>
            <person name="Sun H."/>
            <person name="Tunlid A."/>
            <person name="Henrissat B."/>
            <person name="Grigoriev I.V."/>
            <person name="Hibbett D.S."/>
            <person name="Martin F."/>
            <person name="Nordberg H.P."/>
            <person name="Cantor M.N."/>
            <person name="Hua S.X."/>
        </authorList>
    </citation>
    <scope>NUCLEOTIDE SEQUENCE [LARGE SCALE GENOMIC DNA]</scope>
    <source>
        <strain evidence="1 2">Marx 270</strain>
    </source>
</reference>
<proteinExistence type="predicted"/>
<accession>A0A0C3NGP6</accession>
<name>A0A0C3NGP6_PISTI</name>
<keyword evidence="2" id="KW-1185">Reference proteome</keyword>
<dbReference type="EMBL" id="KN832090">
    <property type="protein sequence ID" value="KIN94648.1"/>
    <property type="molecule type" value="Genomic_DNA"/>
</dbReference>
<evidence type="ECO:0000313" key="1">
    <source>
        <dbReference type="EMBL" id="KIN94648.1"/>
    </source>
</evidence>
<evidence type="ECO:0000313" key="2">
    <source>
        <dbReference type="Proteomes" id="UP000054217"/>
    </source>
</evidence>
<protein>
    <recommendedName>
        <fullName evidence="3">GAG-pre-integrase domain-containing protein</fullName>
    </recommendedName>
</protein>
<dbReference type="HOGENOM" id="CLU_102301_2_1_1"/>
<dbReference type="Proteomes" id="UP000054217">
    <property type="component" value="Unassembled WGS sequence"/>
</dbReference>
<dbReference type="OrthoDB" id="7691805at2759"/>
<dbReference type="STRING" id="870435.A0A0C3NGP6"/>
<feature type="non-terminal residue" evidence="1">
    <location>
        <position position="95"/>
    </location>
</feature>